<evidence type="ECO:0000256" key="6">
    <source>
        <dbReference type="SAM" id="MobiDB-lite"/>
    </source>
</evidence>
<feature type="region of interest" description="Disordered" evidence="6">
    <location>
        <begin position="453"/>
        <end position="484"/>
    </location>
</feature>
<gene>
    <name evidence="9" type="ORF">ALTATR162_LOCUS9816</name>
</gene>
<evidence type="ECO:0000259" key="8">
    <source>
        <dbReference type="SMART" id="SM00065"/>
    </source>
</evidence>
<evidence type="ECO:0000256" key="7">
    <source>
        <dbReference type="SAM" id="Phobius"/>
    </source>
</evidence>
<dbReference type="RefSeq" id="XP_043173387.1">
    <property type="nucleotide sequence ID" value="XM_043317452.1"/>
</dbReference>
<evidence type="ECO:0000313" key="9">
    <source>
        <dbReference type="EMBL" id="CAG5181751.1"/>
    </source>
</evidence>
<keyword evidence="10" id="KW-1185">Reference proteome</keyword>
<dbReference type="InterPro" id="IPR049326">
    <property type="entry name" value="Rhodopsin_dom_fungi"/>
</dbReference>
<comment type="similarity">
    <text evidence="5">Belongs to the SAT4 family.</text>
</comment>
<comment type="subcellular location">
    <subcellularLocation>
        <location evidence="1">Membrane</location>
        <topology evidence="1">Multi-pass membrane protein</topology>
    </subcellularLocation>
</comment>
<evidence type="ECO:0000256" key="4">
    <source>
        <dbReference type="ARBA" id="ARBA00023136"/>
    </source>
</evidence>
<keyword evidence="3 7" id="KW-1133">Transmembrane helix</keyword>
<dbReference type="OrthoDB" id="303614at2759"/>
<accession>A0A8J2IIS2</accession>
<dbReference type="Gene3D" id="3.30.450.40">
    <property type="match status" value="1"/>
</dbReference>
<dbReference type="InterPro" id="IPR052337">
    <property type="entry name" value="SAT4-like"/>
</dbReference>
<name>A0A8J2IIS2_9PLEO</name>
<keyword evidence="2 7" id="KW-0812">Transmembrane</keyword>
<evidence type="ECO:0000256" key="2">
    <source>
        <dbReference type="ARBA" id="ARBA00022692"/>
    </source>
</evidence>
<evidence type="ECO:0000256" key="1">
    <source>
        <dbReference type="ARBA" id="ARBA00004141"/>
    </source>
</evidence>
<dbReference type="Pfam" id="PF20684">
    <property type="entry name" value="Fung_rhodopsin"/>
    <property type="match status" value="1"/>
</dbReference>
<dbReference type="AlphaFoldDB" id="A0A8J2IIS2"/>
<dbReference type="EMBL" id="CAJRGZ010000027">
    <property type="protein sequence ID" value="CAG5181751.1"/>
    <property type="molecule type" value="Genomic_DNA"/>
</dbReference>
<feature type="transmembrane region" description="Helical" evidence="7">
    <location>
        <begin position="520"/>
        <end position="541"/>
    </location>
</feature>
<sequence>MSRPSIAREERQREREQMKRNRDVLLLYGSAFANIPYIEHVPKHCPRPSPDTVLTALCQLAAIRLNAERCMVSLLDEESGRQHWLSEATRDLALRPEMPGDAPETLWLGNVSTPRSWGLCKELLSLSPEDEPVFSIDDLTKDGRSTFRDHIKGIPEMHFFASTALKSPNGCIVGSMCVFDGKSRDGLTKEEVVLLRGLAATVMDHLHTYTVQDCYRRGERFTRGLISFAEGAAVISPLDTGSNIDPTQKDATNVVHLQSTSAHSPPRPDASKPAMPSVDTSIAASPEGTAKPTSPPTSPVSKTRSESVRNQAIEKLQNEILPMNAKSMFSRAASIMMASSDLDGVLILDASVAANYQRHGPRGFANDTDTPYESDISKMSSSDSASGTDGIASNCASSRSSSKKCQVLGMATYDRIGEVQLADILEADLGRLLQEFPNGKIITFTTNGLSLSSNDDSSDLPGADGVKPSQSGEPPKRTASQKSLKGSKAVQAMFPGARCVAFVPFWDYERKKKLQIMSMFCVGFIITIVSCLRLQAFVQFAKTQNPTYDNTSGLYWCATESNLFTIVACMPAMRSILHKTSRRFRDISSYASKGHYDRDGLGKGSYLRHDSEQQQRSRSGSLPFGVISKSTDVNIYYTERSDSDVELVDRPPGT</sequence>
<dbReference type="Pfam" id="PF01590">
    <property type="entry name" value="GAF"/>
    <property type="match status" value="1"/>
</dbReference>
<evidence type="ECO:0000256" key="5">
    <source>
        <dbReference type="ARBA" id="ARBA00038359"/>
    </source>
</evidence>
<feature type="region of interest" description="Disordered" evidence="6">
    <location>
        <begin position="362"/>
        <end position="397"/>
    </location>
</feature>
<organism evidence="9 10">
    <name type="scientific">Alternaria atra</name>
    <dbReference type="NCBI Taxonomy" id="119953"/>
    <lineage>
        <taxon>Eukaryota</taxon>
        <taxon>Fungi</taxon>
        <taxon>Dikarya</taxon>
        <taxon>Ascomycota</taxon>
        <taxon>Pezizomycotina</taxon>
        <taxon>Dothideomycetes</taxon>
        <taxon>Pleosporomycetidae</taxon>
        <taxon>Pleosporales</taxon>
        <taxon>Pleosporineae</taxon>
        <taxon>Pleosporaceae</taxon>
        <taxon>Alternaria</taxon>
        <taxon>Alternaria sect. Ulocladioides</taxon>
    </lineage>
</organism>
<comment type="caution">
    <text evidence="9">The sequence shown here is derived from an EMBL/GenBank/DDBJ whole genome shotgun (WGS) entry which is preliminary data.</text>
</comment>
<keyword evidence="4 7" id="KW-0472">Membrane</keyword>
<evidence type="ECO:0000313" key="10">
    <source>
        <dbReference type="Proteomes" id="UP000676310"/>
    </source>
</evidence>
<proteinExistence type="inferred from homology"/>
<feature type="domain" description="GAF" evidence="8">
    <location>
        <begin position="45"/>
        <end position="216"/>
    </location>
</feature>
<feature type="compositionally biased region" description="Polar residues" evidence="6">
    <location>
        <begin position="468"/>
        <end position="484"/>
    </location>
</feature>
<feature type="region of interest" description="Disordered" evidence="6">
    <location>
        <begin position="256"/>
        <end position="307"/>
    </location>
</feature>
<feature type="compositionally biased region" description="Low complexity" evidence="6">
    <location>
        <begin position="377"/>
        <end position="397"/>
    </location>
</feature>
<dbReference type="PANTHER" id="PTHR33048">
    <property type="entry name" value="PTH11-LIKE INTEGRAL MEMBRANE PROTEIN (AFU_ORTHOLOGUE AFUA_5G11245)"/>
    <property type="match status" value="1"/>
</dbReference>
<evidence type="ECO:0000256" key="3">
    <source>
        <dbReference type="ARBA" id="ARBA00022989"/>
    </source>
</evidence>
<dbReference type="SUPFAM" id="SSF55781">
    <property type="entry name" value="GAF domain-like"/>
    <property type="match status" value="1"/>
</dbReference>
<protein>
    <recommendedName>
        <fullName evidence="8">GAF domain-containing protein</fullName>
    </recommendedName>
</protein>
<dbReference type="GO" id="GO:0016020">
    <property type="term" value="C:membrane"/>
    <property type="evidence" value="ECO:0007669"/>
    <property type="project" value="UniProtKB-SubCell"/>
</dbReference>
<dbReference type="InterPro" id="IPR029016">
    <property type="entry name" value="GAF-like_dom_sf"/>
</dbReference>
<dbReference type="SMART" id="SM00065">
    <property type="entry name" value="GAF"/>
    <property type="match status" value="1"/>
</dbReference>
<reference evidence="9" key="1">
    <citation type="submission" date="2021-05" db="EMBL/GenBank/DDBJ databases">
        <authorList>
            <person name="Stam R."/>
        </authorList>
    </citation>
    <scope>NUCLEOTIDE SEQUENCE</scope>
    <source>
        <strain evidence="9">CS162</strain>
    </source>
</reference>
<dbReference type="GeneID" id="67022079"/>
<dbReference type="PANTHER" id="PTHR33048:SF143">
    <property type="entry name" value="EXTRACELLULAR MEMBRANE PROTEIN CFEM DOMAIN-CONTAINING PROTEIN-RELATED"/>
    <property type="match status" value="1"/>
</dbReference>
<dbReference type="Proteomes" id="UP000676310">
    <property type="component" value="Unassembled WGS sequence"/>
</dbReference>
<dbReference type="InterPro" id="IPR003018">
    <property type="entry name" value="GAF"/>
</dbReference>